<name>A0ABR2H963_9EUKA</name>
<dbReference type="Gene3D" id="3.40.190.80">
    <property type="match status" value="1"/>
</dbReference>
<protein>
    <recommendedName>
        <fullName evidence="8">Inositol monophosphatase family protein</fullName>
    </recommendedName>
</protein>
<accession>A0ABR2H963</accession>
<dbReference type="PROSITE" id="PS00629">
    <property type="entry name" value="IMP_1"/>
    <property type="match status" value="1"/>
</dbReference>
<comment type="similarity">
    <text evidence="2">Belongs to the inositol monophosphatase superfamily.</text>
</comment>
<dbReference type="InterPro" id="IPR020583">
    <property type="entry name" value="Inositol_monoP_metal-BS"/>
</dbReference>
<keyword evidence="7" id="KW-1185">Reference proteome</keyword>
<dbReference type="PANTHER" id="PTHR43200:SF6">
    <property type="entry name" value="3'(2'),5'-BISPHOSPHATE NUCLEOTIDASE"/>
    <property type="match status" value="1"/>
</dbReference>
<dbReference type="InterPro" id="IPR051090">
    <property type="entry name" value="Inositol_monoP_superfamily"/>
</dbReference>
<dbReference type="InterPro" id="IPR000760">
    <property type="entry name" value="Inositol_monophosphatase-like"/>
</dbReference>
<dbReference type="Pfam" id="PF00459">
    <property type="entry name" value="Inositol_P"/>
    <property type="match status" value="1"/>
</dbReference>
<dbReference type="SUPFAM" id="SSF56655">
    <property type="entry name" value="Carbohydrate phosphatase"/>
    <property type="match status" value="1"/>
</dbReference>
<evidence type="ECO:0000313" key="6">
    <source>
        <dbReference type="EMBL" id="KAK8842755.1"/>
    </source>
</evidence>
<proteinExistence type="inferred from homology"/>
<comment type="caution">
    <text evidence="6">The sequence shown here is derived from an EMBL/GenBank/DDBJ whole genome shotgun (WGS) entry which is preliminary data.</text>
</comment>
<gene>
    <name evidence="6" type="ORF">M9Y10_025619</name>
</gene>
<dbReference type="Gene3D" id="3.30.540.10">
    <property type="entry name" value="Fructose-1,6-Bisphosphatase, subunit A, domain 1"/>
    <property type="match status" value="1"/>
</dbReference>
<reference evidence="6 7" key="1">
    <citation type="submission" date="2024-04" db="EMBL/GenBank/DDBJ databases">
        <title>Tritrichomonas musculus Genome.</title>
        <authorList>
            <person name="Alves-Ferreira E."/>
            <person name="Grigg M."/>
            <person name="Lorenzi H."/>
            <person name="Galac M."/>
        </authorList>
    </citation>
    <scope>NUCLEOTIDE SEQUENCE [LARGE SCALE GENOMIC DNA]</scope>
    <source>
        <strain evidence="6 7">EAF2021</strain>
    </source>
</reference>
<comment type="cofactor">
    <cofactor evidence="1">
        <name>Mg(2+)</name>
        <dbReference type="ChEBI" id="CHEBI:18420"/>
    </cofactor>
</comment>
<dbReference type="PANTHER" id="PTHR43200">
    <property type="entry name" value="PHOSPHATASE"/>
    <property type="match status" value="1"/>
</dbReference>
<dbReference type="EMBL" id="JAPFFF010000037">
    <property type="protein sequence ID" value="KAK8842755.1"/>
    <property type="molecule type" value="Genomic_DNA"/>
</dbReference>
<keyword evidence="3" id="KW-0479">Metal-binding</keyword>
<evidence type="ECO:0000256" key="1">
    <source>
        <dbReference type="ARBA" id="ARBA00001946"/>
    </source>
</evidence>
<evidence type="ECO:0000256" key="2">
    <source>
        <dbReference type="ARBA" id="ARBA00009759"/>
    </source>
</evidence>
<dbReference type="Proteomes" id="UP001470230">
    <property type="component" value="Unassembled WGS sequence"/>
</dbReference>
<evidence type="ECO:0000256" key="4">
    <source>
        <dbReference type="ARBA" id="ARBA00022801"/>
    </source>
</evidence>
<keyword evidence="5" id="KW-0460">Magnesium</keyword>
<evidence type="ECO:0000256" key="3">
    <source>
        <dbReference type="ARBA" id="ARBA00022723"/>
    </source>
</evidence>
<evidence type="ECO:0008006" key="8">
    <source>
        <dbReference type="Google" id="ProtNLM"/>
    </source>
</evidence>
<evidence type="ECO:0000313" key="7">
    <source>
        <dbReference type="Proteomes" id="UP001470230"/>
    </source>
</evidence>
<keyword evidence="4" id="KW-0378">Hydrolase</keyword>
<sequence length="347" mass="38953">MNFGIFGKYEKEAECCLPVLVETSRLSIKFREELTKNQVVHKEDNSPVTIFDFVIQAFIVKAITSQFPDDYIVAEESLERSDDEFLEQVKKYLPKDFDIYQLFQKTHKTAPSNITRFWAIDPIDGTSGFKHNLPSQQAVSQYAIAICLIENKDCVFSAVGWPTQIPLLSGFEKAEPAFFYAARKIGSFYTTQSIIDDKNCSKVGELNSGFIRVKVPENPEKKQLLPPSQKQIVVSKMKDIATELGFQYNPIECTSMTKGFSLALGAGSYYVRKPYMSSEYVFDIAPFSMFVEEAGGISTTGDGKKLLFTNDGYAAGTECGLLFSVLGPEFHQKLVNAYSKAFEIEKV</sequence>
<evidence type="ECO:0000256" key="5">
    <source>
        <dbReference type="ARBA" id="ARBA00022842"/>
    </source>
</evidence>
<organism evidence="6 7">
    <name type="scientific">Tritrichomonas musculus</name>
    <dbReference type="NCBI Taxonomy" id="1915356"/>
    <lineage>
        <taxon>Eukaryota</taxon>
        <taxon>Metamonada</taxon>
        <taxon>Parabasalia</taxon>
        <taxon>Tritrichomonadida</taxon>
        <taxon>Tritrichomonadidae</taxon>
        <taxon>Tritrichomonas</taxon>
    </lineage>
</organism>